<keyword evidence="1" id="KW-0238">DNA-binding</keyword>
<dbReference type="InterPro" id="IPR041359">
    <property type="entry name" value="MetOD1"/>
</dbReference>
<feature type="domain" description="Response regulatory" evidence="3">
    <location>
        <begin position="5"/>
        <end position="120"/>
    </location>
</feature>
<dbReference type="CDD" id="cd17534">
    <property type="entry name" value="REC_DC-like"/>
    <property type="match status" value="1"/>
</dbReference>
<dbReference type="GO" id="GO:0000976">
    <property type="term" value="F:transcription cis-regulatory region binding"/>
    <property type="evidence" value="ECO:0007669"/>
    <property type="project" value="TreeGrafter"/>
</dbReference>
<dbReference type="Proteomes" id="UP000009231">
    <property type="component" value="Chromosome"/>
</dbReference>
<protein>
    <submittedName>
        <fullName evidence="4">Response regulator receiver protein</fullName>
    </submittedName>
</protein>
<dbReference type="RefSeq" id="WP_013826011.1">
    <property type="nucleotide sequence ID" value="NC_015574.1"/>
</dbReference>
<dbReference type="Gene3D" id="3.40.50.2300">
    <property type="match status" value="1"/>
</dbReference>
<evidence type="ECO:0000256" key="1">
    <source>
        <dbReference type="ARBA" id="ARBA00023125"/>
    </source>
</evidence>
<evidence type="ECO:0000313" key="5">
    <source>
        <dbReference type="Proteomes" id="UP000009231"/>
    </source>
</evidence>
<organism evidence="4 5">
    <name type="scientific">Methanobacterium paludis (strain DSM 25820 / JCM 18151 / SWAN1)</name>
    <dbReference type="NCBI Taxonomy" id="868131"/>
    <lineage>
        <taxon>Archaea</taxon>
        <taxon>Methanobacteriati</taxon>
        <taxon>Methanobacteriota</taxon>
        <taxon>Methanomada group</taxon>
        <taxon>Methanobacteria</taxon>
        <taxon>Methanobacteriales</taxon>
        <taxon>Methanobacteriaceae</taxon>
        <taxon>Methanobacterium</taxon>
    </lineage>
</organism>
<accession>F6D7Y8</accession>
<feature type="modified residue" description="4-aspartylphosphate" evidence="2">
    <location>
        <position position="55"/>
    </location>
</feature>
<dbReference type="GO" id="GO:0000156">
    <property type="term" value="F:phosphorelay response regulator activity"/>
    <property type="evidence" value="ECO:0007669"/>
    <property type="project" value="TreeGrafter"/>
</dbReference>
<dbReference type="Pfam" id="PF00072">
    <property type="entry name" value="Response_reg"/>
    <property type="match status" value="1"/>
</dbReference>
<dbReference type="PANTHER" id="PTHR48111">
    <property type="entry name" value="REGULATOR OF RPOS"/>
    <property type="match status" value="1"/>
</dbReference>
<dbReference type="GeneID" id="10669004"/>
<dbReference type="PROSITE" id="PS50110">
    <property type="entry name" value="RESPONSE_REGULATORY"/>
    <property type="match status" value="1"/>
</dbReference>
<dbReference type="InterPro" id="IPR011006">
    <property type="entry name" value="CheY-like_superfamily"/>
</dbReference>
<name>F6D7Y8_METPW</name>
<dbReference type="GO" id="GO:0032993">
    <property type="term" value="C:protein-DNA complex"/>
    <property type="evidence" value="ECO:0007669"/>
    <property type="project" value="TreeGrafter"/>
</dbReference>
<proteinExistence type="predicted"/>
<dbReference type="EMBL" id="CP002772">
    <property type="protein sequence ID" value="AEG18511.1"/>
    <property type="molecule type" value="Genomic_DNA"/>
</dbReference>
<reference evidence="4 5" key="1">
    <citation type="journal article" date="2014" name="Int. J. Syst. Evol. Microbiol.">
        <title>Methanobacterium paludis sp. nov. and a novel strain of Methanobacterium lacus isolated from northern peatlands.</title>
        <authorList>
            <person name="Cadillo-Quiroz H."/>
            <person name="Brauer S.L."/>
            <person name="Goodson N."/>
            <person name="Yavitt J.B."/>
            <person name="Zinder S.H."/>
        </authorList>
    </citation>
    <scope>NUCLEOTIDE SEQUENCE [LARGE SCALE GENOMIC DNA]</scope>
    <source>
        <strain evidence="5">DSM 25820 / JCM 18151 / SWAN1</strain>
    </source>
</reference>
<dbReference type="SMART" id="SM00448">
    <property type="entry name" value="REC"/>
    <property type="match status" value="1"/>
</dbReference>
<dbReference type="AlphaFoldDB" id="F6D7Y8"/>
<dbReference type="InterPro" id="IPR001789">
    <property type="entry name" value="Sig_transdc_resp-reg_receiver"/>
</dbReference>
<keyword evidence="5" id="KW-1185">Reference proteome</keyword>
<keyword evidence="2" id="KW-0597">Phosphoprotein</keyword>
<dbReference type="STRING" id="868131.MSWAN_1497"/>
<gene>
    <name evidence="4" type="ordered locus">MSWAN_1497</name>
</gene>
<dbReference type="Pfam" id="PF18546">
    <property type="entry name" value="MetOD1"/>
    <property type="match status" value="1"/>
</dbReference>
<dbReference type="SUPFAM" id="SSF52172">
    <property type="entry name" value="CheY-like"/>
    <property type="match status" value="1"/>
</dbReference>
<dbReference type="KEGG" id="mew:MSWAN_1497"/>
<evidence type="ECO:0000259" key="3">
    <source>
        <dbReference type="PROSITE" id="PS50110"/>
    </source>
</evidence>
<evidence type="ECO:0000313" key="4">
    <source>
        <dbReference type="EMBL" id="AEG18511.1"/>
    </source>
</evidence>
<evidence type="ECO:0000256" key="2">
    <source>
        <dbReference type="PROSITE-ProRule" id="PRU00169"/>
    </source>
</evidence>
<dbReference type="eggNOG" id="arCOG06537">
    <property type="taxonomic scope" value="Archaea"/>
</dbReference>
<dbReference type="GO" id="GO:0005829">
    <property type="term" value="C:cytosol"/>
    <property type="evidence" value="ECO:0007669"/>
    <property type="project" value="TreeGrafter"/>
</dbReference>
<dbReference type="InterPro" id="IPR039420">
    <property type="entry name" value="WalR-like"/>
</dbReference>
<dbReference type="HOGENOM" id="CLU_000445_14_4_2"/>
<dbReference type="PANTHER" id="PTHR48111:SF38">
    <property type="entry name" value="TWO-COMPONENT RESPONSE REGULATOR"/>
    <property type="match status" value="1"/>
</dbReference>
<sequence>MPDAKILIIEDECITAMEIQKKLELWGHEVVGVAGSGEQAIEIADKTIPDLVLADIILKGDMDGIDAVEHISKRMNISAIYLTAHADQNTFKRAKITKPSGYVIKPFDDKELKFNIEIALYNKEIQTGEEDLKDKERLRAVTDFILSSTPALTSKMRIEDTGGFLKEFARFFQNNMKPKFDRELGLNSEPRDDAEQLLQEYIVWISNLFSNLGFIVQPHLEEFWIQECLWGTRAIDNKVFCLMCKAMTELSFMWTGLEGSVEHDYRLGLRPPLCRFQYKLEDEK</sequence>
<dbReference type="GO" id="GO:0006355">
    <property type="term" value="P:regulation of DNA-templated transcription"/>
    <property type="evidence" value="ECO:0007669"/>
    <property type="project" value="TreeGrafter"/>
</dbReference>